<sequence>MAVINTSAPSISWNAFTRKLVIGEDLVNSLRHVTAQSQGYYPFCVNGKEYRANMDKDGKIQVLRNWEGSGLISRLFRTSHGHCSAALTEKLNEMSLADLNNVLQPRRERNPVYAENFSRLCAELKKRVDRDPNSEDLHGLFRVRSPEPRLKEFMDSMETSKLDSFDLGNIDLANIVKRSKPVMDILKVQDIIAEHEQEEKDKKIAARFLEALCDSYASMEQKQCKENALSTMAFCYSHAKETGEFSKKSLAGSMPLFDMPKGITFEDAAKMNVSVQVPYLTAAVLSNWSDRSSGTNFPLVPPKPKRPVIQGGVSSSVSMDIHRDLISELNQRFNSKNLHR</sequence>
<organism evidence="1 2">
    <name type="scientific">Chromobacterium amazonense</name>
    <dbReference type="NCBI Taxonomy" id="1382803"/>
    <lineage>
        <taxon>Bacteria</taxon>
        <taxon>Pseudomonadati</taxon>
        <taxon>Pseudomonadota</taxon>
        <taxon>Betaproteobacteria</taxon>
        <taxon>Neisseriales</taxon>
        <taxon>Chromobacteriaceae</taxon>
        <taxon>Chromobacterium</taxon>
    </lineage>
</organism>
<evidence type="ECO:0000313" key="2">
    <source>
        <dbReference type="Proteomes" id="UP001224516"/>
    </source>
</evidence>
<dbReference type="EMBL" id="JAVFJF020000017">
    <property type="protein sequence ID" value="MEJ8675074.1"/>
    <property type="molecule type" value="Genomic_DNA"/>
</dbReference>
<proteinExistence type="predicted"/>
<evidence type="ECO:0000313" key="1">
    <source>
        <dbReference type="EMBL" id="MEJ8675074.1"/>
    </source>
</evidence>
<dbReference type="RefSeq" id="WP_307912622.1">
    <property type="nucleotide sequence ID" value="NZ_JAVFJF020000017.1"/>
</dbReference>
<protein>
    <submittedName>
        <fullName evidence="1">Uncharacterized protein</fullName>
    </submittedName>
</protein>
<gene>
    <name evidence="1" type="ORF">QCL97_010095</name>
</gene>
<dbReference type="Proteomes" id="UP001224516">
    <property type="component" value="Unassembled WGS sequence"/>
</dbReference>
<reference evidence="1 2" key="1">
    <citation type="submission" date="2023-12" db="EMBL/GenBank/DDBJ databases">
        <title>Evaluation and characterization of a potential secondary metabolite violacein from indigenous Chromobacterium amazonense SAM215.</title>
        <authorList>
            <person name="Tarafdar M.R."/>
            <person name="Abedin S.M."/>
            <person name="Atiqua A."/>
            <person name="Saha A."/>
            <person name="Khan S.N."/>
        </authorList>
    </citation>
    <scope>NUCLEOTIDE SEQUENCE [LARGE SCALE GENOMIC DNA]</scope>
    <source>
        <strain evidence="1 2">SAM215</strain>
    </source>
</reference>
<accession>A0ABU8V1N8</accession>
<keyword evidence="2" id="KW-1185">Reference proteome</keyword>
<name>A0ABU8V1N8_9NEIS</name>
<comment type="caution">
    <text evidence="1">The sequence shown here is derived from an EMBL/GenBank/DDBJ whole genome shotgun (WGS) entry which is preliminary data.</text>
</comment>